<accession>A0ABP6D8N0</accession>
<feature type="compositionally biased region" description="Basic and acidic residues" evidence="1">
    <location>
        <begin position="82"/>
        <end position="96"/>
    </location>
</feature>
<evidence type="ECO:0000256" key="1">
    <source>
        <dbReference type="SAM" id="MobiDB-lite"/>
    </source>
</evidence>
<proteinExistence type="predicted"/>
<dbReference type="Proteomes" id="UP001500151">
    <property type="component" value="Unassembled WGS sequence"/>
</dbReference>
<comment type="caution">
    <text evidence="2">The sequence shown here is derived from an EMBL/GenBank/DDBJ whole genome shotgun (WGS) entry which is preliminary data.</text>
</comment>
<organism evidence="2 3">
    <name type="scientific">Streptomyces vastus</name>
    <dbReference type="NCBI Taxonomy" id="285451"/>
    <lineage>
        <taxon>Bacteria</taxon>
        <taxon>Bacillati</taxon>
        <taxon>Actinomycetota</taxon>
        <taxon>Actinomycetes</taxon>
        <taxon>Kitasatosporales</taxon>
        <taxon>Streptomycetaceae</taxon>
        <taxon>Streptomyces</taxon>
    </lineage>
</organism>
<reference evidence="3" key="1">
    <citation type="journal article" date="2019" name="Int. J. Syst. Evol. Microbiol.">
        <title>The Global Catalogue of Microorganisms (GCM) 10K type strain sequencing project: providing services to taxonomists for standard genome sequencing and annotation.</title>
        <authorList>
            <consortium name="The Broad Institute Genomics Platform"/>
            <consortium name="The Broad Institute Genome Sequencing Center for Infectious Disease"/>
            <person name="Wu L."/>
            <person name="Ma J."/>
        </authorList>
    </citation>
    <scope>NUCLEOTIDE SEQUENCE [LARGE SCALE GENOMIC DNA]</scope>
    <source>
        <strain evidence="3">JCM 4524</strain>
    </source>
</reference>
<evidence type="ECO:0000313" key="3">
    <source>
        <dbReference type="Proteomes" id="UP001500151"/>
    </source>
</evidence>
<keyword evidence="3" id="KW-1185">Reference proteome</keyword>
<evidence type="ECO:0000313" key="2">
    <source>
        <dbReference type="EMBL" id="GAA2636769.1"/>
    </source>
</evidence>
<sequence>MGNPGGGGRGDEAERVSRLVGELLIGLGEKVRAAGPEGVRVLTEEELQRQQLNWFRAGWHEHARATEPPGADARTESSPNSRTDDGVRRQHPDSEHFPVPPARLLRFPERPPDEGHDGHGWD</sequence>
<dbReference type="RefSeq" id="WP_344390932.1">
    <property type="nucleotide sequence ID" value="NZ_BAAASJ010000033.1"/>
</dbReference>
<gene>
    <name evidence="2" type="ORF">GCM10010307_33870</name>
</gene>
<name>A0ABP6D8N0_9ACTN</name>
<feature type="compositionally biased region" description="Basic and acidic residues" evidence="1">
    <location>
        <begin position="106"/>
        <end position="122"/>
    </location>
</feature>
<dbReference type="EMBL" id="BAAASJ010000033">
    <property type="protein sequence ID" value="GAA2636769.1"/>
    <property type="molecule type" value="Genomic_DNA"/>
</dbReference>
<protein>
    <submittedName>
        <fullName evidence="2">Uncharacterized protein</fullName>
    </submittedName>
</protein>
<feature type="region of interest" description="Disordered" evidence="1">
    <location>
        <begin position="59"/>
        <end position="122"/>
    </location>
</feature>